<feature type="transmembrane region" description="Helical" evidence="6">
    <location>
        <begin position="38"/>
        <end position="57"/>
    </location>
</feature>
<keyword evidence="3 6" id="KW-0812">Transmembrane</keyword>
<dbReference type="GO" id="GO:0016020">
    <property type="term" value="C:membrane"/>
    <property type="evidence" value="ECO:0007669"/>
    <property type="project" value="UniProtKB-SubCell"/>
</dbReference>
<dbReference type="PANTHER" id="PTHR31746:SF3">
    <property type="entry name" value="TRANSMEMBRANE PROTEIN 229B"/>
    <property type="match status" value="1"/>
</dbReference>
<feature type="transmembrane region" description="Helical" evidence="6">
    <location>
        <begin position="78"/>
        <end position="103"/>
    </location>
</feature>
<comment type="caution">
    <text evidence="7">The sequence shown here is derived from an EMBL/GenBank/DDBJ whole genome shotgun (WGS) entry which is preliminary data.</text>
</comment>
<comment type="similarity">
    <text evidence="2">Belongs to the TMEM229 family.</text>
</comment>
<accession>A0A813PS47</accession>
<comment type="subcellular location">
    <subcellularLocation>
        <location evidence="1">Membrane</location>
        <topology evidence="1">Multi-pass membrane protein</topology>
    </subcellularLocation>
</comment>
<keyword evidence="5 6" id="KW-0472">Membrane</keyword>
<dbReference type="EMBL" id="CAJNOC010000378">
    <property type="protein sequence ID" value="CAF0752784.1"/>
    <property type="molecule type" value="Genomic_DNA"/>
</dbReference>
<evidence type="ECO:0000256" key="4">
    <source>
        <dbReference type="ARBA" id="ARBA00022989"/>
    </source>
</evidence>
<sequence>MNKIPTWAKFYLYGLQGIFTEVVYTALYDTIADKNRKLIGVSSVWAFLIYAASHLVIEKMSAFLIKKNISILFRAFVYVLWTFVWEFSTGFILQMFNACPWYYEFSYNFMGLVTLEYAPLWYIGSIFAEQVTIPCVNSLHFISFKQSKKM</sequence>
<protein>
    <recommendedName>
        <fullName evidence="9">Transmembrane protein</fullName>
    </recommendedName>
</protein>
<reference evidence="7" key="1">
    <citation type="submission" date="2021-02" db="EMBL/GenBank/DDBJ databases">
        <authorList>
            <person name="Nowell W R."/>
        </authorList>
    </citation>
    <scope>NUCLEOTIDE SEQUENCE</scope>
    <source>
        <strain evidence="7">Ploen Becks lab</strain>
    </source>
</reference>
<evidence type="ECO:0000313" key="8">
    <source>
        <dbReference type="Proteomes" id="UP000663879"/>
    </source>
</evidence>
<dbReference type="OrthoDB" id="5946847at2759"/>
<evidence type="ECO:0008006" key="9">
    <source>
        <dbReference type="Google" id="ProtNLM"/>
    </source>
</evidence>
<keyword evidence="4 6" id="KW-1133">Transmembrane helix</keyword>
<evidence type="ECO:0000256" key="6">
    <source>
        <dbReference type="SAM" id="Phobius"/>
    </source>
</evidence>
<keyword evidence="8" id="KW-1185">Reference proteome</keyword>
<proteinExistence type="inferred from homology"/>
<dbReference type="PANTHER" id="PTHR31746">
    <property type="entry name" value="TRANSMEMBRANE PROTEIN 229 FAMILY MEMBER"/>
    <property type="match status" value="1"/>
</dbReference>
<evidence type="ECO:0000256" key="2">
    <source>
        <dbReference type="ARBA" id="ARBA00006371"/>
    </source>
</evidence>
<feature type="transmembrane region" description="Helical" evidence="6">
    <location>
        <begin position="12"/>
        <end position="32"/>
    </location>
</feature>
<evidence type="ECO:0000256" key="1">
    <source>
        <dbReference type="ARBA" id="ARBA00004141"/>
    </source>
</evidence>
<organism evidence="7 8">
    <name type="scientific">Brachionus calyciflorus</name>
    <dbReference type="NCBI Taxonomy" id="104777"/>
    <lineage>
        <taxon>Eukaryota</taxon>
        <taxon>Metazoa</taxon>
        <taxon>Spiralia</taxon>
        <taxon>Gnathifera</taxon>
        <taxon>Rotifera</taxon>
        <taxon>Eurotatoria</taxon>
        <taxon>Monogononta</taxon>
        <taxon>Pseudotrocha</taxon>
        <taxon>Ploima</taxon>
        <taxon>Brachionidae</taxon>
        <taxon>Brachionus</taxon>
    </lineage>
</organism>
<evidence type="ECO:0000313" key="7">
    <source>
        <dbReference type="EMBL" id="CAF0752784.1"/>
    </source>
</evidence>
<dbReference type="Proteomes" id="UP000663879">
    <property type="component" value="Unassembled WGS sequence"/>
</dbReference>
<evidence type="ECO:0000256" key="3">
    <source>
        <dbReference type="ARBA" id="ARBA00022692"/>
    </source>
</evidence>
<evidence type="ECO:0000256" key="5">
    <source>
        <dbReference type="ARBA" id="ARBA00023136"/>
    </source>
</evidence>
<gene>
    <name evidence="7" type="ORF">OXX778_LOCUS4008</name>
</gene>
<dbReference type="AlphaFoldDB" id="A0A813PS47"/>
<feature type="transmembrane region" description="Helical" evidence="6">
    <location>
        <begin position="123"/>
        <end position="144"/>
    </location>
</feature>
<name>A0A813PS47_9BILA</name>